<dbReference type="EMBL" id="JAFNEN010000421">
    <property type="protein sequence ID" value="KAG8183335.1"/>
    <property type="molecule type" value="Genomic_DNA"/>
</dbReference>
<organism evidence="2 3">
    <name type="scientific">Oedothorax gibbosus</name>
    <dbReference type="NCBI Taxonomy" id="931172"/>
    <lineage>
        <taxon>Eukaryota</taxon>
        <taxon>Metazoa</taxon>
        <taxon>Ecdysozoa</taxon>
        <taxon>Arthropoda</taxon>
        <taxon>Chelicerata</taxon>
        <taxon>Arachnida</taxon>
        <taxon>Araneae</taxon>
        <taxon>Araneomorphae</taxon>
        <taxon>Entelegynae</taxon>
        <taxon>Araneoidea</taxon>
        <taxon>Linyphiidae</taxon>
        <taxon>Erigoninae</taxon>
        <taxon>Oedothorax</taxon>
    </lineage>
</organism>
<reference evidence="2 3" key="1">
    <citation type="journal article" date="2022" name="Nat. Ecol. Evol.">
        <title>A masculinizing supergene underlies an exaggerated male reproductive morph in a spider.</title>
        <authorList>
            <person name="Hendrickx F."/>
            <person name="De Corte Z."/>
            <person name="Sonet G."/>
            <person name="Van Belleghem S.M."/>
            <person name="Kostlbacher S."/>
            <person name="Vangestel C."/>
        </authorList>
    </citation>
    <scope>NUCLEOTIDE SEQUENCE [LARGE SCALE GENOMIC DNA]</scope>
    <source>
        <strain evidence="2">W744_W776</strain>
    </source>
</reference>
<protein>
    <submittedName>
        <fullName evidence="2">Uncharacterized protein</fullName>
    </submittedName>
</protein>
<comment type="caution">
    <text evidence="2">The sequence shown here is derived from an EMBL/GenBank/DDBJ whole genome shotgun (WGS) entry which is preliminary data.</text>
</comment>
<sequence length="186" mass="21654">MDSVLRRILLQFPQPIIKTLFKCINSASDSDSIAFCLVLCVLKRLFLIVSCSVLAIYTAFVHLLGDLFGRTLLRYEVVPFIVYERPQYKEDPGVTEMRALLRGEDCIGYHLHQSQRRPSAPAHFNPYNELYLVTFYTRTMALILNLVESVKEQDGFFSQILNGFFTRFDEKLVTYLKSREIINRRD</sequence>
<proteinExistence type="predicted"/>
<dbReference type="Proteomes" id="UP000827092">
    <property type="component" value="Unassembled WGS sequence"/>
</dbReference>
<dbReference type="AlphaFoldDB" id="A0AAV6UIF5"/>
<evidence type="ECO:0000313" key="3">
    <source>
        <dbReference type="Proteomes" id="UP000827092"/>
    </source>
</evidence>
<evidence type="ECO:0000313" key="2">
    <source>
        <dbReference type="EMBL" id="KAG8183335.1"/>
    </source>
</evidence>
<evidence type="ECO:0000256" key="1">
    <source>
        <dbReference type="SAM" id="Phobius"/>
    </source>
</evidence>
<keyword evidence="3" id="KW-1185">Reference proteome</keyword>
<accession>A0AAV6UIF5</accession>
<keyword evidence="1" id="KW-0472">Membrane</keyword>
<feature type="transmembrane region" description="Helical" evidence="1">
    <location>
        <begin position="45"/>
        <end position="65"/>
    </location>
</feature>
<keyword evidence="1" id="KW-1133">Transmembrane helix</keyword>
<name>A0AAV6UIF5_9ARAC</name>
<gene>
    <name evidence="2" type="ORF">JTE90_023984</name>
</gene>
<keyword evidence="1" id="KW-0812">Transmembrane</keyword>